<feature type="domain" description="HD/PDEase" evidence="5">
    <location>
        <begin position="24"/>
        <end position="149"/>
    </location>
</feature>
<dbReference type="NCBIfam" id="NF003009">
    <property type="entry name" value="PRK03826.1"/>
    <property type="match status" value="1"/>
</dbReference>
<dbReference type="InterPro" id="IPR003607">
    <property type="entry name" value="HD/PDEase_dom"/>
</dbReference>
<dbReference type="EMBL" id="CP155571">
    <property type="protein sequence ID" value="XFO73822.1"/>
    <property type="molecule type" value="Genomic_DNA"/>
</dbReference>
<dbReference type="InterPro" id="IPR022971">
    <property type="entry name" value="YfbR"/>
</dbReference>
<dbReference type="Proteomes" id="UP000216052">
    <property type="component" value="Chromosome"/>
</dbReference>
<dbReference type="RefSeq" id="WP_093794150.1">
    <property type="nucleotide sequence ID" value="NZ_CP155571.1"/>
</dbReference>
<dbReference type="Pfam" id="PF12917">
    <property type="entry name" value="YfbR-like"/>
    <property type="match status" value="1"/>
</dbReference>
<evidence type="ECO:0000256" key="4">
    <source>
        <dbReference type="ARBA" id="ARBA00022801"/>
    </source>
</evidence>
<organism evidence="6 7">
    <name type="scientific">Sporomusa acidovorans (strain ATCC 49682 / DSM 3132 / Mol)</name>
    <dbReference type="NCBI Taxonomy" id="1123286"/>
    <lineage>
        <taxon>Bacteria</taxon>
        <taxon>Bacillati</taxon>
        <taxon>Bacillota</taxon>
        <taxon>Negativicutes</taxon>
        <taxon>Selenomonadales</taxon>
        <taxon>Sporomusaceae</taxon>
        <taxon>Sporomusa</taxon>
    </lineage>
</organism>
<name>A0ABZ3J5Z8_SPOA4</name>
<dbReference type="Gene3D" id="1.10.3210.10">
    <property type="entry name" value="Hypothetical protein af1432"/>
    <property type="match status" value="1"/>
</dbReference>
<dbReference type="SMART" id="SM00471">
    <property type="entry name" value="HDc"/>
    <property type="match status" value="1"/>
</dbReference>
<evidence type="ECO:0000259" key="5">
    <source>
        <dbReference type="SMART" id="SM00471"/>
    </source>
</evidence>
<keyword evidence="3" id="KW-0547">Nucleotide-binding</keyword>
<keyword evidence="1" id="KW-0963">Cytoplasm</keyword>
<protein>
    <submittedName>
        <fullName evidence="6">5'-deoxynucleotidase YfbR</fullName>
        <ecNumber evidence="6">3.1.3.89</ecNumber>
    </submittedName>
</protein>
<dbReference type="GO" id="GO:0002953">
    <property type="term" value="F:5'-deoxynucleotidase activity"/>
    <property type="evidence" value="ECO:0007669"/>
    <property type="project" value="UniProtKB-EC"/>
</dbReference>
<reference evidence="6" key="1">
    <citation type="submission" date="2024-05" db="EMBL/GenBank/DDBJ databases">
        <title>Isolation and characterization of Sporomusa carbonis sp. nov., a carboxydotrophic hydrogenogen in the genus of Sporomusa isolated from a charcoal burning pile.</title>
        <authorList>
            <person name="Boeer T."/>
            <person name="Rosenbaum F."/>
            <person name="Eysell L."/>
            <person name="Mueller V."/>
            <person name="Daniel R."/>
            <person name="Poehlein A."/>
        </authorList>
    </citation>
    <scope>NUCLEOTIDE SEQUENCE [LARGE SCALE GENOMIC DNA]</scope>
    <source>
        <strain evidence="6">DSM 3132</strain>
    </source>
</reference>
<evidence type="ECO:0000313" key="6">
    <source>
        <dbReference type="EMBL" id="XFO73822.1"/>
    </source>
</evidence>
<dbReference type="HAMAP" id="MF_01100">
    <property type="entry name" value="5DNU"/>
    <property type="match status" value="1"/>
</dbReference>
<evidence type="ECO:0000256" key="3">
    <source>
        <dbReference type="ARBA" id="ARBA00022741"/>
    </source>
</evidence>
<dbReference type="EC" id="3.1.3.89" evidence="6"/>
<gene>
    <name evidence="6" type="primary">yfbR</name>
    <name evidence="6" type="ORF">SPACI_039290</name>
</gene>
<keyword evidence="7" id="KW-1185">Reference proteome</keyword>
<keyword evidence="2" id="KW-0479">Metal-binding</keyword>
<sequence>MSHFFAFLARMKFIQRWGLMRNTFTENIQEHSLQVAMIAHGLAVIRNTYFEGKLDAGKAALMGMYHEVSEVFTGDLPTPVKYFNPKIKAVYKDIENMSQMKIYNMLPHELKNSYLGLLARQDEDRELWQIVKAADKISAYLKCAEELKAGNQEFSVAYKSIKQELDNNKLPEVKYFMEVFAPSFSLSLDELNNL</sequence>
<evidence type="ECO:0000256" key="1">
    <source>
        <dbReference type="ARBA" id="ARBA00022490"/>
    </source>
</evidence>
<keyword evidence="4 6" id="KW-0378">Hydrolase</keyword>
<evidence type="ECO:0000256" key="2">
    <source>
        <dbReference type="ARBA" id="ARBA00022723"/>
    </source>
</evidence>
<accession>A0ABZ3J5Z8</accession>
<proteinExistence type="inferred from homology"/>
<dbReference type="SUPFAM" id="SSF109604">
    <property type="entry name" value="HD-domain/PDEase-like"/>
    <property type="match status" value="1"/>
</dbReference>
<evidence type="ECO:0000313" key="7">
    <source>
        <dbReference type="Proteomes" id="UP000216052"/>
    </source>
</evidence>